<dbReference type="EMBL" id="FWEV01000096">
    <property type="protein sequence ID" value="SLM29507.1"/>
    <property type="molecule type" value="Genomic_DNA"/>
</dbReference>
<dbReference type="Gene3D" id="3.50.50.60">
    <property type="entry name" value="FAD/NAD(P)-binding domain"/>
    <property type="match status" value="2"/>
</dbReference>
<dbReference type="InterPro" id="IPR028348">
    <property type="entry name" value="FAD-binding_protein"/>
</dbReference>
<dbReference type="InterPro" id="IPR036188">
    <property type="entry name" value="FAD/NAD-bd_sf"/>
</dbReference>
<dbReference type="OrthoDB" id="9772594at2"/>
<evidence type="ECO:0000313" key="3">
    <source>
        <dbReference type="EMBL" id="SLM29507.1"/>
    </source>
</evidence>
<organism evidence="3 4">
    <name type="scientific">Desulfamplus magnetovallimortis</name>
    <dbReference type="NCBI Taxonomy" id="1246637"/>
    <lineage>
        <taxon>Bacteria</taxon>
        <taxon>Pseudomonadati</taxon>
        <taxon>Thermodesulfobacteriota</taxon>
        <taxon>Desulfobacteria</taxon>
        <taxon>Desulfobacterales</taxon>
        <taxon>Desulfobacteraceae</taxon>
        <taxon>Desulfamplus</taxon>
    </lineage>
</organism>
<evidence type="ECO:0000313" key="4">
    <source>
        <dbReference type="Proteomes" id="UP000191931"/>
    </source>
</evidence>
<dbReference type="Pfam" id="PF21688">
    <property type="entry name" value="FAD-depend_C"/>
    <property type="match status" value="1"/>
</dbReference>
<evidence type="ECO:0000259" key="1">
    <source>
        <dbReference type="Pfam" id="PF01494"/>
    </source>
</evidence>
<protein>
    <submittedName>
        <fullName evidence="3">FAD dependent oxidoreductase</fullName>
    </submittedName>
</protein>
<dbReference type="PIRSF" id="PIRSF038984">
    <property type="entry name" value="FAD_binding_protein"/>
    <property type="match status" value="1"/>
</dbReference>
<evidence type="ECO:0000259" key="2">
    <source>
        <dbReference type="Pfam" id="PF21688"/>
    </source>
</evidence>
<dbReference type="Gene3D" id="3.30.70.2700">
    <property type="match status" value="1"/>
</dbReference>
<reference evidence="3 4" key="1">
    <citation type="submission" date="2017-03" db="EMBL/GenBank/DDBJ databases">
        <authorList>
            <person name="Afonso C.L."/>
            <person name="Miller P.J."/>
            <person name="Scott M.A."/>
            <person name="Spackman E."/>
            <person name="Goraichik I."/>
            <person name="Dimitrov K.M."/>
            <person name="Suarez D.L."/>
            <person name="Swayne D.E."/>
        </authorList>
    </citation>
    <scope>NUCLEOTIDE SEQUENCE [LARGE SCALE GENOMIC DNA]</scope>
    <source>
        <strain evidence="3">PRJEB14757</strain>
    </source>
</reference>
<name>A0A1W1HAK2_9BACT</name>
<dbReference type="InterPro" id="IPR049516">
    <property type="entry name" value="FAD-depend_C"/>
</dbReference>
<feature type="domain" description="FAD-binding" evidence="1">
    <location>
        <begin position="87"/>
        <end position="119"/>
    </location>
</feature>
<dbReference type="GO" id="GO:0071949">
    <property type="term" value="F:FAD binding"/>
    <property type="evidence" value="ECO:0007669"/>
    <property type="project" value="InterPro"/>
</dbReference>
<dbReference type="Pfam" id="PF01494">
    <property type="entry name" value="FAD_binding_3"/>
    <property type="match status" value="1"/>
</dbReference>
<dbReference type="PANTHER" id="PTHR42842">
    <property type="entry name" value="FAD/NAD(P)-BINDING OXIDOREDUCTASE"/>
    <property type="match status" value="1"/>
</dbReference>
<feature type="domain" description="FAD-dependent protein C-terminal" evidence="2">
    <location>
        <begin position="282"/>
        <end position="476"/>
    </location>
</feature>
<dbReference type="InterPro" id="IPR002938">
    <property type="entry name" value="FAD-bd"/>
</dbReference>
<dbReference type="AlphaFoldDB" id="A0A1W1HAK2"/>
<gene>
    <name evidence="3" type="ORF">MTBBW1_1850009</name>
</gene>
<proteinExistence type="predicted"/>
<sequence length="527" mass="57336">MGYIEKSFNLPTDYCDEDIRKIIQRETGFGTFSFRIDHKSLDARKKSDIHWVIRVVISSPEIKSEIASKQTDLAIPLKIPILRKPAKAIVVGSGPAGFFAAYILQKGGCETIIIERGSEVDERACAVKKFEQSGIFNPSTNYAFGEGGAGTFSDGKLTSRSKHISAEKQFILSSYVEAGAPEEIMYMAHPHLGSDNLKVIVKGLRKKFLESGGKILFDTCLENIETAPVKNINGCENKVSVKGAFTSSGDYEADHLIMATGHSAFETFRMLMNKGVLFRTKNFAIGCRVEHPQRFINRAQWGKEVLAGVKAAEYRLTSRGDGRLPVYTFCMCPGGVVVPSTAYSNSNIVNGMSRYLRNGEFANAACVAGFSLDNLLKKEVEPLEALDWLENLENSFYTFSGGYKAPCCTIREFISSKAGKGIKTLSSSYSPGLKPAPLWEMLPSDISYAIQMGLGDFNRKIKGFDTGIIMGLESKTSSPIQVVREKGGCCTGFENLYMAGEGSGHSGGIVSSGADGIRVALSILTSS</sequence>
<keyword evidence="4" id="KW-1185">Reference proteome</keyword>
<dbReference type="RefSeq" id="WP_080806517.1">
    <property type="nucleotide sequence ID" value="NZ_LT828554.1"/>
</dbReference>
<accession>A0A1W1HAK2</accession>
<dbReference type="Proteomes" id="UP000191931">
    <property type="component" value="Unassembled WGS sequence"/>
</dbReference>
<dbReference type="SUPFAM" id="SSF51905">
    <property type="entry name" value="FAD/NAD(P)-binding domain"/>
    <property type="match status" value="1"/>
</dbReference>
<dbReference type="PANTHER" id="PTHR42842:SF3">
    <property type="entry name" value="FAD_NAD(P)-BINDING OXIDOREDUCTASE FAMILY PROTEIN"/>
    <property type="match status" value="1"/>
</dbReference>